<dbReference type="RefSeq" id="WP_002613994.1">
    <property type="nucleotide sequence ID" value="NC_014623.1"/>
</dbReference>
<feature type="transmembrane region" description="Helical" evidence="1">
    <location>
        <begin position="211"/>
        <end position="230"/>
    </location>
</feature>
<comment type="caution">
    <text evidence="2">The sequence shown here is derived from an EMBL/GenBank/DDBJ whole genome shotgun (WGS) entry which is preliminary data.</text>
</comment>
<reference evidence="2 3" key="1">
    <citation type="submission" date="2006-04" db="EMBL/GenBank/DDBJ databases">
        <authorList>
            <person name="Nierman W.C."/>
        </authorList>
    </citation>
    <scope>NUCLEOTIDE SEQUENCE [LARGE SCALE GENOMIC DNA]</scope>
    <source>
        <strain evidence="2 3">DW4/3-1</strain>
    </source>
</reference>
<dbReference type="EMBL" id="AAMD01000055">
    <property type="protein sequence ID" value="EAU66441.1"/>
    <property type="molecule type" value="Genomic_DNA"/>
</dbReference>
<protein>
    <submittedName>
        <fullName evidence="2">Uncharacterized protein</fullName>
    </submittedName>
</protein>
<dbReference type="PATRIC" id="fig|378806.16.peg.5569"/>
<gene>
    <name evidence="2" type="ORF">STIAU_0541</name>
</gene>
<evidence type="ECO:0000313" key="2">
    <source>
        <dbReference type="EMBL" id="EAU66441.1"/>
    </source>
</evidence>
<accession>Q091R0</accession>
<dbReference type="Proteomes" id="UP000032702">
    <property type="component" value="Unassembled WGS sequence"/>
</dbReference>
<keyword evidence="1" id="KW-1133">Transmembrane helix</keyword>
<proteinExistence type="predicted"/>
<keyword evidence="1" id="KW-0472">Membrane</keyword>
<evidence type="ECO:0000256" key="1">
    <source>
        <dbReference type="SAM" id="Phobius"/>
    </source>
</evidence>
<organism evidence="2 3">
    <name type="scientific">Stigmatella aurantiaca (strain DW4/3-1)</name>
    <dbReference type="NCBI Taxonomy" id="378806"/>
    <lineage>
        <taxon>Bacteria</taxon>
        <taxon>Pseudomonadati</taxon>
        <taxon>Myxococcota</taxon>
        <taxon>Myxococcia</taxon>
        <taxon>Myxococcales</taxon>
        <taxon>Cystobacterineae</taxon>
        <taxon>Archangiaceae</taxon>
        <taxon>Stigmatella</taxon>
    </lineage>
</organism>
<name>Q091R0_STIAD</name>
<evidence type="ECO:0000313" key="3">
    <source>
        <dbReference type="Proteomes" id="UP000032702"/>
    </source>
</evidence>
<dbReference type="AlphaFoldDB" id="Q091R0"/>
<keyword evidence="1" id="KW-0812">Transmembrane</keyword>
<sequence>MYTQAEPKYVEALKIWKHPALYYNLSLTLRNLGRPPAEAYEYAVVSTQYGEAPLGEDRYKDALSYIASVKKENALVSISCGHDIEARLERGDQLVPINCQRFERLLLPGSYIVSASSDGVPIPATKLMLAAGERFRYQLGTESQRRWAAWKPWMVLGSGVALAVGGRFIHVKARDEFQAFDAGIDACGGCVPGPEQSSTRARARTLQTAAIGTYAVGGAAFVTGLALLYANRLKPELRLTPLQDKALSVVPVAGADENGFLASYRF</sequence>
<dbReference type="OrthoDB" id="5525288at2"/>